<dbReference type="CDD" id="cd03143">
    <property type="entry name" value="A4_beta-galactosidase_middle_domain"/>
    <property type="match status" value="1"/>
</dbReference>
<keyword evidence="5" id="KW-0378">Hydrolase</keyword>
<dbReference type="AlphaFoldDB" id="A0A4S4BQQ6"/>
<proteinExistence type="inferred from homology"/>
<dbReference type="SUPFAM" id="SSF52317">
    <property type="entry name" value="Class I glutamine amidotransferase-like"/>
    <property type="match status" value="1"/>
</dbReference>
<dbReference type="Proteomes" id="UP000310636">
    <property type="component" value="Unassembled WGS sequence"/>
</dbReference>
<dbReference type="Gene3D" id="3.40.50.880">
    <property type="match status" value="1"/>
</dbReference>
<dbReference type="InterPro" id="IPR029062">
    <property type="entry name" value="Class_I_gatase-like"/>
</dbReference>
<accession>A0A4S4BQQ6</accession>
<feature type="domain" description="Beta-galactosidase trimerisation" evidence="9">
    <location>
        <begin position="405"/>
        <end position="606"/>
    </location>
</feature>
<dbReference type="GO" id="GO:0005975">
    <property type="term" value="P:carbohydrate metabolic process"/>
    <property type="evidence" value="ECO:0007669"/>
    <property type="project" value="InterPro"/>
</dbReference>
<dbReference type="Pfam" id="PF08532">
    <property type="entry name" value="Glyco_hydro_42M"/>
    <property type="match status" value="1"/>
</dbReference>
<evidence type="ECO:0000259" key="9">
    <source>
        <dbReference type="Pfam" id="PF08532"/>
    </source>
</evidence>
<keyword evidence="6" id="KW-0862">Zinc</keyword>
<comment type="catalytic activity">
    <reaction evidence="1">
        <text>Hydrolysis of terminal non-reducing beta-D-galactose residues in beta-D-galactosides.</text>
        <dbReference type="EC" id="3.2.1.23"/>
    </reaction>
</comment>
<dbReference type="InterPro" id="IPR013529">
    <property type="entry name" value="Glyco_hydro_42_N"/>
</dbReference>
<keyword evidence="11" id="KW-1185">Reference proteome</keyword>
<evidence type="ECO:0000259" key="8">
    <source>
        <dbReference type="Pfam" id="PF02449"/>
    </source>
</evidence>
<comment type="caution">
    <text evidence="10">The sequence shown here is derived from an EMBL/GenBank/DDBJ whole genome shotgun (WGS) entry which is preliminary data.</text>
</comment>
<evidence type="ECO:0000256" key="4">
    <source>
        <dbReference type="ARBA" id="ARBA00022723"/>
    </source>
</evidence>
<gene>
    <name evidence="10" type="ORF">E6C55_23685</name>
</gene>
<dbReference type="GO" id="GO:0004565">
    <property type="term" value="F:beta-galactosidase activity"/>
    <property type="evidence" value="ECO:0007669"/>
    <property type="project" value="UniProtKB-EC"/>
</dbReference>
<evidence type="ECO:0000256" key="1">
    <source>
        <dbReference type="ARBA" id="ARBA00001412"/>
    </source>
</evidence>
<dbReference type="GO" id="GO:0009341">
    <property type="term" value="C:beta-galactosidase complex"/>
    <property type="evidence" value="ECO:0007669"/>
    <property type="project" value="InterPro"/>
</dbReference>
<protein>
    <recommendedName>
        <fullName evidence="3">beta-galactosidase</fullName>
        <ecNumber evidence="3">3.2.1.23</ecNumber>
    </recommendedName>
</protein>
<evidence type="ECO:0000313" key="10">
    <source>
        <dbReference type="EMBL" id="THF74948.1"/>
    </source>
</evidence>
<keyword evidence="7" id="KW-0326">Glycosidase</keyword>
<keyword evidence="4" id="KW-0479">Metal-binding</keyword>
<dbReference type="Pfam" id="PF02449">
    <property type="entry name" value="Glyco_hydro_42"/>
    <property type="match status" value="1"/>
</dbReference>
<dbReference type="RefSeq" id="WP_136372299.1">
    <property type="nucleotide sequence ID" value="NZ_SSOB01000036.1"/>
</dbReference>
<dbReference type="Gene3D" id="3.20.20.80">
    <property type="entry name" value="Glycosidases"/>
    <property type="match status" value="1"/>
</dbReference>
<organism evidence="10 11">
    <name type="scientific">Cohnella fermenti</name>
    <dbReference type="NCBI Taxonomy" id="2565925"/>
    <lineage>
        <taxon>Bacteria</taxon>
        <taxon>Bacillati</taxon>
        <taxon>Bacillota</taxon>
        <taxon>Bacilli</taxon>
        <taxon>Bacillales</taxon>
        <taxon>Paenibacillaceae</taxon>
        <taxon>Cohnella</taxon>
    </lineage>
</organism>
<dbReference type="PANTHER" id="PTHR36447:SF2">
    <property type="entry name" value="BETA-GALACTOSIDASE YESZ"/>
    <property type="match status" value="1"/>
</dbReference>
<evidence type="ECO:0000256" key="7">
    <source>
        <dbReference type="ARBA" id="ARBA00023295"/>
    </source>
</evidence>
<evidence type="ECO:0000256" key="2">
    <source>
        <dbReference type="ARBA" id="ARBA00005940"/>
    </source>
</evidence>
<evidence type="ECO:0000256" key="3">
    <source>
        <dbReference type="ARBA" id="ARBA00012756"/>
    </source>
</evidence>
<dbReference type="PANTHER" id="PTHR36447">
    <property type="entry name" value="BETA-GALACTOSIDASE GANA"/>
    <property type="match status" value="1"/>
</dbReference>
<dbReference type="InterPro" id="IPR013738">
    <property type="entry name" value="Beta_galactosidase_Trimer"/>
</dbReference>
<evidence type="ECO:0000256" key="5">
    <source>
        <dbReference type="ARBA" id="ARBA00022801"/>
    </source>
</evidence>
<sequence>MKQADLEWVPFGFQYYRSPTPFREHWEPDLRRIAEQGFNCVKLWVQWRASQPAPDTFRFDDIVELMDIAHRNGLRVVLNVIFDVAPAWFYKRYPDSVMVTENGVRLEPRAINCRQIGGAPGPCYHHPEGQAEKDRFLQAAVAALRDHPALWVWDLWNEPELTTSIKRELAFENQVCYCDRTLARFADWLKEKYGTLDALNGKWQRTYRAWQEVEPPRGKAVFNDMVDWRLFMSDALTDDLRTRVSIVRAMDAEHPVMAHTVPGPIFNLITAGSDDFRLAETCDLFGNSLGSSAWSADLLLSAAKGKKVINSEIHALPGDTALKPRKLEWTELKKHLLIPLARGITGYLFWQYRPEVLGHEAPAWGSTYLDGGETPWLRGMAKLNRTIQGHRTELANGRRPSDRIAIFYGAANQIANFAAYGHLDTYFESVQGAHKLLHDLNYKVEFIHDKDMTLDQLRRYRCLWMPYPLYLSRELAETIRRWVAEGGALLSENSFGALQAEDGTHSIRVPGYGFDEVFGVRETWTHSVQHLEHSYAAATISSAAAIPISGQGFALSGAYYKTDIECAEGTETLASFDSDGMAAITLASYGQGRAVWIGTLLASAYWRDNGDSSGEETRWFFRELLTKRLELAPYVGVTGDGVRADVLEADTEQGKAAHLFVHAWGATAAQGKSEATIELPAGYETIEPWYAEEGGAELVSVRIGDEATGEGAGESPRTRIRMRIEPGDIRAYRLS</sequence>
<dbReference type="GO" id="GO:0046872">
    <property type="term" value="F:metal ion binding"/>
    <property type="evidence" value="ECO:0007669"/>
    <property type="project" value="UniProtKB-KW"/>
</dbReference>
<dbReference type="SUPFAM" id="SSF51445">
    <property type="entry name" value="(Trans)glycosidases"/>
    <property type="match status" value="1"/>
</dbReference>
<comment type="similarity">
    <text evidence="2">Belongs to the glycosyl hydrolase 42 family.</text>
</comment>
<feature type="domain" description="Glycoside hydrolase family 42 N-terminal" evidence="8">
    <location>
        <begin position="23"/>
        <end position="364"/>
    </location>
</feature>
<dbReference type="OrthoDB" id="9800974at2"/>
<evidence type="ECO:0000256" key="6">
    <source>
        <dbReference type="ARBA" id="ARBA00022833"/>
    </source>
</evidence>
<name>A0A4S4BQQ6_9BACL</name>
<dbReference type="InterPro" id="IPR003476">
    <property type="entry name" value="Glyco_hydro_42"/>
</dbReference>
<dbReference type="EMBL" id="SSOB01000036">
    <property type="protein sequence ID" value="THF74948.1"/>
    <property type="molecule type" value="Genomic_DNA"/>
</dbReference>
<evidence type="ECO:0000313" key="11">
    <source>
        <dbReference type="Proteomes" id="UP000310636"/>
    </source>
</evidence>
<reference evidence="10 11" key="1">
    <citation type="submission" date="2019-04" db="EMBL/GenBank/DDBJ databases">
        <title>Cohnella sp. nov. isolated from preserved vegetables.</title>
        <authorList>
            <person name="Lin S.-Y."/>
            <person name="Hung M.-H."/>
            <person name="Young C.-C."/>
        </authorList>
    </citation>
    <scope>NUCLEOTIDE SEQUENCE [LARGE SCALE GENOMIC DNA]</scope>
    <source>
        <strain evidence="10 11">CC-MHH1044</strain>
    </source>
</reference>
<dbReference type="EC" id="3.2.1.23" evidence="3"/>
<dbReference type="InterPro" id="IPR017853">
    <property type="entry name" value="GH"/>
</dbReference>